<dbReference type="OrthoDB" id="5966662at2"/>
<dbReference type="EMBL" id="VLNT01000006">
    <property type="protein sequence ID" value="TSD63107.1"/>
    <property type="molecule type" value="Genomic_DNA"/>
</dbReference>
<evidence type="ECO:0000256" key="1">
    <source>
        <dbReference type="SAM" id="Phobius"/>
    </source>
</evidence>
<gene>
    <name evidence="2" type="ORF">FNM00_09275</name>
</gene>
<keyword evidence="1" id="KW-0472">Membrane</keyword>
<dbReference type="Pfam" id="PF10825">
    <property type="entry name" value="DUF2752"/>
    <property type="match status" value="1"/>
</dbReference>
<accession>A0A554S9S6</accession>
<reference evidence="2 3" key="1">
    <citation type="submission" date="2019-07" db="EMBL/GenBank/DDBJ databases">
        <authorList>
            <person name="Zhao L.H."/>
        </authorList>
    </citation>
    <scope>NUCLEOTIDE SEQUENCE [LARGE SCALE GENOMIC DNA]</scope>
    <source>
        <strain evidence="2 3">Co35</strain>
    </source>
</reference>
<feature type="transmembrane region" description="Helical" evidence="1">
    <location>
        <begin position="92"/>
        <end position="112"/>
    </location>
</feature>
<comment type="caution">
    <text evidence="2">The sequence shown here is derived from an EMBL/GenBank/DDBJ whole genome shotgun (WGS) entry which is preliminary data.</text>
</comment>
<evidence type="ECO:0000313" key="3">
    <source>
        <dbReference type="Proteomes" id="UP000316988"/>
    </source>
</evidence>
<proteinExistence type="predicted"/>
<protein>
    <submittedName>
        <fullName evidence="2">DUF2752 domain-containing protein</fullName>
    </submittedName>
</protein>
<keyword evidence="1" id="KW-0812">Transmembrane</keyword>
<name>A0A554S9S6_9ACTN</name>
<organism evidence="2 3">
    <name type="scientific">Aeromicrobium piscarium</name>
    <dbReference type="NCBI Taxonomy" id="2590901"/>
    <lineage>
        <taxon>Bacteria</taxon>
        <taxon>Bacillati</taxon>
        <taxon>Actinomycetota</taxon>
        <taxon>Actinomycetes</taxon>
        <taxon>Propionibacteriales</taxon>
        <taxon>Nocardioidaceae</taxon>
        <taxon>Aeromicrobium</taxon>
    </lineage>
</organism>
<feature type="transmembrane region" description="Helical" evidence="1">
    <location>
        <begin position="29"/>
        <end position="49"/>
    </location>
</feature>
<keyword evidence="1" id="KW-1133">Transmembrane helix</keyword>
<keyword evidence="3" id="KW-1185">Reference proteome</keyword>
<dbReference type="Proteomes" id="UP000316988">
    <property type="component" value="Unassembled WGS sequence"/>
</dbReference>
<dbReference type="InterPro" id="IPR021215">
    <property type="entry name" value="DUF2752"/>
</dbReference>
<evidence type="ECO:0000313" key="2">
    <source>
        <dbReference type="EMBL" id="TSD63107.1"/>
    </source>
</evidence>
<dbReference type="AlphaFoldDB" id="A0A554S9S6"/>
<sequence length="156" mass="16335">MSHSAGTGPGTRVNGMATVTTTQRSRWQLVRGPLLTGAVGAAAIAVLHLRDPHQQGSYGTCPFLFLTGIPCPGCGGLRAINLATDGEWTAAVSSNVFALGLVAAAILAWGVWLVRRARGRDVALLPSTATWAWVVLGIAVAFWIFRLTPAGAWFAP</sequence>
<feature type="transmembrane region" description="Helical" evidence="1">
    <location>
        <begin position="124"/>
        <end position="145"/>
    </location>
</feature>